<accession>A0ABW0NEK2</accession>
<dbReference type="PANTHER" id="PTHR38588">
    <property type="entry name" value="BLL0334 PROTEIN"/>
    <property type="match status" value="1"/>
</dbReference>
<comment type="caution">
    <text evidence="2">The sequence shown here is derived from an EMBL/GenBank/DDBJ whole genome shotgun (WGS) entry which is preliminary data.</text>
</comment>
<dbReference type="RefSeq" id="WP_376851191.1">
    <property type="nucleotide sequence ID" value="NZ_JBHSMF010000009.1"/>
</dbReference>
<protein>
    <submittedName>
        <fullName evidence="2">CoxG family protein</fullName>
    </submittedName>
</protein>
<dbReference type="CDD" id="cd05018">
    <property type="entry name" value="CoxG"/>
    <property type="match status" value="1"/>
</dbReference>
<evidence type="ECO:0000256" key="1">
    <source>
        <dbReference type="SAM" id="Phobius"/>
    </source>
</evidence>
<keyword evidence="3" id="KW-1185">Reference proteome</keyword>
<dbReference type="Pfam" id="PF06240">
    <property type="entry name" value="COXG"/>
    <property type="match status" value="1"/>
</dbReference>
<keyword evidence="1" id="KW-1133">Transmembrane helix</keyword>
<dbReference type="InterPro" id="IPR023393">
    <property type="entry name" value="START-like_dom_sf"/>
</dbReference>
<dbReference type="Proteomes" id="UP001596037">
    <property type="component" value="Unassembled WGS sequence"/>
</dbReference>
<evidence type="ECO:0000313" key="2">
    <source>
        <dbReference type="EMBL" id="MFC5499085.1"/>
    </source>
</evidence>
<dbReference type="InterPro" id="IPR010419">
    <property type="entry name" value="CO_DH_gsu"/>
</dbReference>
<keyword evidence="1" id="KW-0472">Membrane</keyword>
<name>A0ABW0NEK2_9BURK</name>
<feature type="transmembrane region" description="Helical" evidence="1">
    <location>
        <begin position="189"/>
        <end position="207"/>
    </location>
</feature>
<dbReference type="EMBL" id="JBHSMF010000009">
    <property type="protein sequence ID" value="MFC5499085.1"/>
    <property type="molecule type" value="Genomic_DNA"/>
</dbReference>
<dbReference type="Gene3D" id="3.30.530.20">
    <property type="match status" value="1"/>
</dbReference>
<dbReference type="SUPFAM" id="SSF55961">
    <property type="entry name" value="Bet v1-like"/>
    <property type="match status" value="1"/>
</dbReference>
<sequence length="209" mass="21796">MDMEGSRALAVTQQQAWDALNDPQVLKTCIPGCEKIEASGDNQYAVALAVKIGPVQAKFNGKITLSEVNAPDSYTITFDGQGGAAGFGKGVARVKLSPLPDGPGCLLEYKVQAQVGGKIAQLGQRLIDGVAKGMAEDFFKRFDAEMQRVHPQAYAARQAAAEAVAEAAGGIGAVPSAAVANPQGVTVPTWVWVAVAFAVAVVILLFVKR</sequence>
<proteinExistence type="predicted"/>
<dbReference type="PANTHER" id="PTHR38588:SF1">
    <property type="entry name" value="BLL0334 PROTEIN"/>
    <property type="match status" value="1"/>
</dbReference>
<evidence type="ECO:0000313" key="3">
    <source>
        <dbReference type="Proteomes" id="UP001596037"/>
    </source>
</evidence>
<organism evidence="2 3">
    <name type="scientific">Caenimonas terrae</name>
    <dbReference type="NCBI Taxonomy" id="696074"/>
    <lineage>
        <taxon>Bacteria</taxon>
        <taxon>Pseudomonadati</taxon>
        <taxon>Pseudomonadota</taxon>
        <taxon>Betaproteobacteria</taxon>
        <taxon>Burkholderiales</taxon>
        <taxon>Comamonadaceae</taxon>
        <taxon>Caenimonas</taxon>
    </lineage>
</organism>
<gene>
    <name evidence="2" type="ORF">ACFPOE_16170</name>
</gene>
<keyword evidence="1" id="KW-0812">Transmembrane</keyword>
<reference evidence="3" key="1">
    <citation type="journal article" date="2019" name="Int. J. Syst. Evol. Microbiol.">
        <title>The Global Catalogue of Microorganisms (GCM) 10K type strain sequencing project: providing services to taxonomists for standard genome sequencing and annotation.</title>
        <authorList>
            <consortium name="The Broad Institute Genomics Platform"/>
            <consortium name="The Broad Institute Genome Sequencing Center for Infectious Disease"/>
            <person name="Wu L."/>
            <person name="Ma J."/>
        </authorList>
    </citation>
    <scope>NUCLEOTIDE SEQUENCE [LARGE SCALE GENOMIC DNA]</scope>
    <source>
        <strain evidence="3">CCUG 57401</strain>
    </source>
</reference>